<organism evidence="5 6">
    <name type="scientific">Enterococcus aquimarinus</name>
    <dbReference type="NCBI Taxonomy" id="328396"/>
    <lineage>
        <taxon>Bacteria</taxon>
        <taxon>Bacillati</taxon>
        <taxon>Bacillota</taxon>
        <taxon>Bacilli</taxon>
        <taxon>Lactobacillales</taxon>
        <taxon>Enterococcaceae</taxon>
        <taxon>Enterococcus</taxon>
    </lineage>
</organism>
<reference evidence="5 6" key="1">
    <citation type="submission" date="2014-12" db="EMBL/GenBank/DDBJ databases">
        <title>Draft genome sequences of 29 type strains of Enterococci.</title>
        <authorList>
            <person name="Zhong Z."/>
            <person name="Sun Z."/>
            <person name="Liu W."/>
            <person name="Zhang W."/>
            <person name="Zhang H."/>
        </authorList>
    </citation>
    <scope>NUCLEOTIDE SEQUENCE [LARGE SCALE GENOMIC DNA]</scope>
    <source>
        <strain evidence="5 6">DSM 17690</strain>
    </source>
</reference>
<dbReference type="SUPFAM" id="SSF52540">
    <property type="entry name" value="P-loop containing nucleoside triphosphate hydrolases"/>
    <property type="match status" value="2"/>
</dbReference>
<evidence type="ECO:0000256" key="1">
    <source>
        <dbReference type="ARBA" id="ARBA00022741"/>
    </source>
</evidence>
<dbReference type="NCBIfam" id="NF000355">
    <property type="entry name" value="ribo_prot_ABC_F"/>
    <property type="match status" value="1"/>
</dbReference>
<accession>A0A1L8QUW2</accession>
<dbReference type="OrthoDB" id="9762369at2"/>
<gene>
    <name evidence="5" type="ORF">RU93_GL001759</name>
</gene>
<dbReference type="PANTHER" id="PTHR42855">
    <property type="entry name" value="ABC TRANSPORTER ATP-BINDING SUBUNIT"/>
    <property type="match status" value="1"/>
</dbReference>
<dbReference type="STRING" id="328396.RU93_GL001759"/>
<dbReference type="InterPro" id="IPR017871">
    <property type="entry name" value="ABC_transporter-like_CS"/>
</dbReference>
<feature type="domain" description="ABC transporter" evidence="4">
    <location>
        <begin position="313"/>
        <end position="497"/>
    </location>
</feature>
<dbReference type="PANTHER" id="PTHR42855:SF2">
    <property type="entry name" value="DRUG RESISTANCE ABC TRANSPORTER,ATP-BINDING PROTEIN"/>
    <property type="match status" value="1"/>
</dbReference>
<sequence>MSKIQLKNLTYGFDIQGRMLFDHANITIQTTWKLGLIGRNGRGKTTLLRLIQGELPYEGKIEHQTEFLYFPQYITDATNMTYQVLEGFEEIEFWKLERELQLLEVNPDVLWLPYEQLSGGEQTKVLLAVLFAQESGFPLIDEPTNHLDHAARQIVANYLKSKKQGFILVSHDRQLVDDVVDHILSIERSQLVLHQGNFSQYEQEKKRRDDFEMANNIKIKKEISRLNQTALEKAQWSGAREKEKSGNPKKKGSGAVFDKGFIGAKAAATMKRSKAIEHRMEAQISQKETLLKNLEKIDTLAIHARPTHRKQIVKVENFQLCYGEKTLFQPISFELNVGDCLALIGKNGSGKTSFLRFLMGEFTGEVRGQYSFYEPSVISLVRQDFTTNQGTVKNFCEKEGLEEQELLHYLRKLGVEREVFLNNIEDMSQGQQKRVEIAKAMLKPAELFIWDEPLNYLDVFNHQQLEAAILKARPTMIVVDHDRRFLQTVATKSIEFTK</sequence>
<feature type="domain" description="ABC transporter" evidence="4">
    <location>
        <begin position="4"/>
        <end position="213"/>
    </location>
</feature>
<evidence type="ECO:0000313" key="6">
    <source>
        <dbReference type="Proteomes" id="UP000182149"/>
    </source>
</evidence>
<dbReference type="Pfam" id="PF00005">
    <property type="entry name" value="ABC_tran"/>
    <property type="match status" value="2"/>
</dbReference>
<keyword evidence="1" id="KW-0547">Nucleotide-binding</keyword>
<evidence type="ECO:0000313" key="5">
    <source>
        <dbReference type="EMBL" id="OJG11272.1"/>
    </source>
</evidence>
<dbReference type="SMART" id="SM00382">
    <property type="entry name" value="AAA"/>
    <property type="match status" value="2"/>
</dbReference>
<evidence type="ECO:0000256" key="3">
    <source>
        <dbReference type="SAM" id="MobiDB-lite"/>
    </source>
</evidence>
<dbReference type="AlphaFoldDB" id="A0A1L8QUW2"/>
<dbReference type="InterPro" id="IPR051309">
    <property type="entry name" value="ABCF_ATPase"/>
</dbReference>
<dbReference type="Gene3D" id="3.40.50.300">
    <property type="entry name" value="P-loop containing nucleotide triphosphate hydrolases"/>
    <property type="match status" value="2"/>
</dbReference>
<keyword evidence="2 5" id="KW-0067">ATP-binding</keyword>
<evidence type="ECO:0000259" key="4">
    <source>
        <dbReference type="PROSITE" id="PS50893"/>
    </source>
</evidence>
<dbReference type="InterPro" id="IPR027417">
    <property type="entry name" value="P-loop_NTPase"/>
</dbReference>
<dbReference type="GO" id="GO:0016887">
    <property type="term" value="F:ATP hydrolysis activity"/>
    <property type="evidence" value="ECO:0007669"/>
    <property type="project" value="InterPro"/>
</dbReference>
<dbReference type="InterPro" id="IPR003439">
    <property type="entry name" value="ABC_transporter-like_ATP-bd"/>
</dbReference>
<dbReference type="InterPro" id="IPR003593">
    <property type="entry name" value="AAA+_ATPase"/>
</dbReference>
<dbReference type="Proteomes" id="UP000182149">
    <property type="component" value="Unassembled WGS sequence"/>
</dbReference>
<name>A0A1L8QUW2_9ENTE</name>
<dbReference type="CDD" id="cd03221">
    <property type="entry name" value="ABCF_EF-3"/>
    <property type="match status" value="2"/>
</dbReference>
<dbReference type="PROSITE" id="PS50893">
    <property type="entry name" value="ABC_TRANSPORTER_2"/>
    <property type="match status" value="2"/>
</dbReference>
<dbReference type="EMBL" id="JXKD01000004">
    <property type="protein sequence ID" value="OJG11272.1"/>
    <property type="molecule type" value="Genomic_DNA"/>
</dbReference>
<feature type="region of interest" description="Disordered" evidence="3">
    <location>
        <begin position="234"/>
        <end position="254"/>
    </location>
</feature>
<evidence type="ECO:0000256" key="2">
    <source>
        <dbReference type="ARBA" id="ARBA00022840"/>
    </source>
</evidence>
<proteinExistence type="predicted"/>
<comment type="caution">
    <text evidence="5">The sequence shown here is derived from an EMBL/GenBank/DDBJ whole genome shotgun (WGS) entry which is preliminary data.</text>
</comment>
<dbReference type="PROSITE" id="PS00211">
    <property type="entry name" value="ABC_TRANSPORTER_1"/>
    <property type="match status" value="2"/>
</dbReference>
<protein>
    <submittedName>
        <fullName evidence="5">ABC transporter ATP-binding protein</fullName>
    </submittedName>
</protein>
<dbReference type="GO" id="GO:0005524">
    <property type="term" value="F:ATP binding"/>
    <property type="evidence" value="ECO:0007669"/>
    <property type="project" value="UniProtKB-KW"/>
</dbReference>
<dbReference type="RefSeq" id="WP_071874474.1">
    <property type="nucleotide sequence ID" value="NZ_JBHSHF010000020.1"/>
</dbReference>
<keyword evidence="6" id="KW-1185">Reference proteome</keyword>